<dbReference type="InterPro" id="IPR047794">
    <property type="entry name" value="C45_proenzyme-like"/>
</dbReference>
<evidence type="ECO:0000256" key="1">
    <source>
        <dbReference type="SAM" id="SignalP"/>
    </source>
</evidence>
<dbReference type="InterPro" id="IPR005079">
    <property type="entry name" value="Peptidase_C45_hydrolase"/>
</dbReference>
<dbReference type="Pfam" id="PF03417">
    <property type="entry name" value="AAT"/>
    <property type="match status" value="1"/>
</dbReference>
<evidence type="ECO:0000259" key="2">
    <source>
        <dbReference type="Pfam" id="PF03417"/>
    </source>
</evidence>
<feature type="chain" id="PRO_5026359481" description="Peptidase C45 hydrolase domain-containing protein" evidence="1">
    <location>
        <begin position="21"/>
        <end position="415"/>
    </location>
</feature>
<name>A0A6G0XF03_9STRA</name>
<dbReference type="Gene3D" id="3.60.60.10">
    <property type="entry name" value="Penicillin V Acylase, Chain A"/>
    <property type="match status" value="1"/>
</dbReference>
<evidence type="ECO:0000313" key="4">
    <source>
        <dbReference type="Proteomes" id="UP000481153"/>
    </source>
</evidence>
<dbReference type="EMBL" id="VJMJ01000070">
    <property type="protein sequence ID" value="KAF0738725.1"/>
    <property type="molecule type" value="Genomic_DNA"/>
</dbReference>
<organism evidence="3 4">
    <name type="scientific">Aphanomyces euteiches</name>
    <dbReference type="NCBI Taxonomy" id="100861"/>
    <lineage>
        <taxon>Eukaryota</taxon>
        <taxon>Sar</taxon>
        <taxon>Stramenopiles</taxon>
        <taxon>Oomycota</taxon>
        <taxon>Saprolegniomycetes</taxon>
        <taxon>Saprolegniales</taxon>
        <taxon>Verrucalvaceae</taxon>
        <taxon>Aphanomyces</taxon>
    </lineage>
</organism>
<dbReference type="Proteomes" id="UP000481153">
    <property type="component" value="Unassembled WGS sequence"/>
</dbReference>
<accession>A0A6G0XF03</accession>
<comment type="caution">
    <text evidence="3">The sequence shown here is derived from an EMBL/GenBank/DDBJ whole genome shotgun (WGS) entry which is preliminary data.</text>
</comment>
<proteinExistence type="predicted"/>
<dbReference type="PANTHER" id="PTHR34180">
    <property type="entry name" value="PEPTIDASE C45"/>
    <property type="match status" value="1"/>
</dbReference>
<feature type="domain" description="Peptidase C45 hydrolase" evidence="2">
    <location>
        <begin position="153"/>
        <end position="368"/>
    </location>
</feature>
<dbReference type="AlphaFoldDB" id="A0A6G0XF03"/>
<protein>
    <recommendedName>
        <fullName evidence="2">Peptidase C45 hydrolase domain-containing protein</fullName>
    </recommendedName>
</protein>
<reference evidence="3 4" key="1">
    <citation type="submission" date="2019-07" db="EMBL/GenBank/DDBJ databases">
        <title>Genomics analysis of Aphanomyces spp. identifies a new class of oomycete effector associated with host adaptation.</title>
        <authorList>
            <person name="Gaulin E."/>
        </authorList>
    </citation>
    <scope>NUCLEOTIDE SEQUENCE [LARGE SCALE GENOMIC DNA]</scope>
    <source>
        <strain evidence="3 4">ATCC 201684</strain>
    </source>
</reference>
<dbReference type="VEuPathDB" id="FungiDB:AeMF1_000304"/>
<feature type="signal peptide" evidence="1">
    <location>
        <begin position="1"/>
        <end position="20"/>
    </location>
</feature>
<sequence>MNMKLIWSTFLPLVLSGAIATARVVLDTSLELPWFLYEGSSHFEFGLELGKAFKDDIVDRLQLSSDLKSIILPFYATDTGKAIYDKYLNVHNSTFPDYVEELQGIAAGSGVPFETLFLMNIVEEYSNSLPQPSTFQKQMHCSDLTLHTADLCVVGHNEDSGFADVNHTAIVTAKIGGNPWFTAYTYLGDLPTGAFGANEHGIAFSMNYVEPLDIEVGGLGRGFISRDLLLATDYSDAIARITRPHQAAGHNFQLMDVSTTRVYNVEVASFNRSNVREIAAGVPAFFHTNQYQSMLIRQPARSSSYHRLRRYAHMSPPTSVASILSVLGDQGDKSFPVFHDENSHRDGELSNWTLLTVIFDVKNGVAYLLQPRVNPQEAHVMMVLDLLDVQKLTLLHAVPDQVVAQTNMLLAKKNT</sequence>
<dbReference type="NCBIfam" id="NF040521">
    <property type="entry name" value="C45_proenzyme"/>
    <property type="match status" value="1"/>
</dbReference>
<dbReference type="InterPro" id="IPR047801">
    <property type="entry name" value="Peptidase_C45"/>
</dbReference>
<keyword evidence="1" id="KW-0732">Signal</keyword>
<evidence type="ECO:0000313" key="3">
    <source>
        <dbReference type="EMBL" id="KAF0738725.1"/>
    </source>
</evidence>
<gene>
    <name evidence="3" type="ORF">Ae201684_005345</name>
</gene>
<dbReference type="PANTHER" id="PTHR34180:SF1">
    <property type="entry name" value="BETA-ALANYL-DOPAMINE_CARCININE HYDROLASE"/>
    <property type="match status" value="1"/>
</dbReference>
<keyword evidence="4" id="KW-1185">Reference proteome</keyword>